<evidence type="ECO:0000313" key="2">
    <source>
        <dbReference type="Proteomes" id="UP000029641"/>
    </source>
</evidence>
<dbReference type="AlphaFoldDB" id="A0A090VUR5"/>
<name>A0A090VUR5_9FLAO</name>
<evidence type="ECO:0000313" key="1">
    <source>
        <dbReference type="EMBL" id="GAL68456.1"/>
    </source>
</evidence>
<sequence length="65" mass="7571">MRNSKGWLLEQQRFPVIIALEDEEIYKKLRQGSQADVVVFTGNSSILNTLAKIKIWFISKISYVR</sequence>
<dbReference type="RefSeq" id="WP_042245651.1">
    <property type="nucleotide sequence ID" value="NZ_BBNR01000020.1"/>
</dbReference>
<comment type="caution">
    <text evidence="1">The sequence shown here is derived from an EMBL/GenBank/DDBJ whole genome shotgun (WGS) entry which is preliminary data.</text>
</comment>
<organism evidence="1 2">
    <name type="scientific">Jejuia pallidilutea</name>
    <dbReference type="NCBI Taxonomy" id="504487"/>
    <lineage>
        <taxon>Bacteria</taxon>
        <taxon>Pseudomonadati</taxon>
        <taxon>Bacteroidota</taxon>
        <taxon>Flavobacteriia</taxon>
        <taxon>Flavobacteriales</taxon>
        <taxon>Flavobacteriaceae</taxon>
        <taxon>Jejuia</taxon>
    </lineage>
</organism>
<proteinExistence type="predicted"/>
<dbReference type="Proteomes" id="UP000029641">
    <property type="component" value="Unassembled WGS sequence"/>
</dbReference>
<protein>
    <submittedName>
        <fullName evidence="1">Uncharacterized protein</fullName>
    </submittedName>
</protein>
<accession>A0A090VUR5</accession>
<gene>
    <name evidence="1" type="ORF">JCM19301_99</name>
</gene>
<dbReference type="EMBL" id="BBNR01000020">
    <property type="protein sequence ID" value="GAL68456.1"/>
    <property type="molecule type" value="Genomic_DNA"/>
</dbReference>
<reference evidence="1 2" key="1">
    <citation type="journal article" date="2014" name="Genome Announc.">
        <title>Draft Genome Sequence of Marine Flavobacterium Jejuia pallidilutea Strain 11shimoA1 and Pigmentation Mutants.</title>
        <authorList>
            <person name="Takatani N."/>
            <person name="Nakanishi M."/>
            <person name="Meirelles P."/>
            <person name="Mino S."/>
            <person name="Suda W."/>
            <person name="Oshima K."/>
            <person name="Hattori M."/>
            <person name="Ohkuma M."/>
            <person name="Hosokawa M."/>
            <person name="Miyashita K."/>
            <person name="Thompson F.L."/>
            <person name="Niwa A."/>
            <person name="Sawabe T."/>
            <person name="Sawabe T."/>
        </authorList>
    </citation>
    <scope>NUCLEOTIDE SEQUENCE [LARGE SCALE GENOMIC DNA]</scope>
    <source>
        <strain evidence="1 2">JCM 19301</strain>
    </source>
</reference>